<evidence type="ECO:0000313" key="2">
    <source>
        <dbReference type="EMBL" id="CAD9581531.1"/>
    </source>
</evidence>
<proteinExistence type="predicted"/>
<organism evidence="2">
    <name type="scientific">Leptocylindrus danicus</name>
    <dbReference type="NCBI Taxonomy" id="163516"/>
    <lineage>
        <taxon>Eukaryota</taxon>
        <taxon>Sar</taxon>
        <taxon>Stramenopiles</taxon>
        <taxon>Ochrophyta</taxon>
        <taxon>Bacillariophyta</taxon>
        <taxon>Coscinodiscophyceae</taxon>
        <taxon>Chaetocerotophycidae</taxon>
        <taxon>Leptocylindrales</taxon>
        <taxon>Leptocylindraceae</taxon>
        <taxon>Leptocylindrus</taxon>
    </lineage>
</organism>
<name>A0A6U2P4P5_9STRA</name>
<dbReference type="AlphaFoldDB" id="A0A6U2P4P5"/>
<dbReference type="EMBL" id="HBGY01016084">
    <property type="protein sequence ID" value="CAD9581534.1"/>
    <property type="molecule type" value="Transcribed_RNA"/>
</dbReference>
<protein>
    <submittedName>
        <fullName evidence="2">Uncharacterized protein</fullName>
    </submittedName>
</protein>
<reference evidence="2" key="1">
    <citation type="submission" date="2021-01" db="EMBL/GenBank/DDBJ databases">
        <authorList>
            <person name="Corre E."/>
            <person name="Pelletier E."/>
            <person name="Niang G."/>
            <person name="Scheremetjew M."/>
            <person name="Finn R."/>
            <person name="Kale V."/>
            <person name="Holt S."/>
            <person name="Cochrane G."/>
            <person name="Meng A."/>
            <person name="Brown T."/>
            <person name="Cohen L."/>
        </authorList>
    </citation>
    <scope>NUCLEOTIDE SEQUENCE</scope>
    <source>
        <strain evidence="2">B650</strain>
    </source>
</reference>
<evidence type="ECO:0000256" key="1">
    <source>
        <dbReference type="SAM" id="MobiDB-lite"/>
    </source>
</evidence>
<feature type="region of interest" description="Disordered" evidence="1">
    <location>
        <begin position="261"/>
        <end position="283"/>
    </location>
</feature>
<feature type="region of interest" description="Disordered" evidence="1">
    <location>
        <begin position="57"/>
        <end position="77"/>
    </location>
</feature>
<dbReference type="EMBL" id="HBGY01016083">
    <property type="protein sequence ID" value="CAD9581531.1"/>
    <property type="molecule type" value="Transcribed_RNA"/>
</dbReference>
<evidence type="ECO:0000313" key="3">
    <source>
        <dbReference type="EMBL" id="CAD9581534.1"/>
    </source>
</evidence>
<sequence>MNVNVNDRPASATLLDQSDAQCNHAPRLKRETSLTGSMKRKWLVIGGSDPDQWKSILKRKGETRSTPSDDDVSRTRDEGFDEIVDEAVDENDCGEPSSSCCCFRDENRAIFRECFIQGLEGALGMTLDALSENRCAIQATVLEDNLFEELQSTAAYRSQSCVLQSHLADFGQCPLLCARILVGEIDVRDLIFMSPMDLKKHGNAAVVEVQHVSVEVSPGAAKKCFAKETSDKDVVGDDNLKVQTVSTLKRLLSIATAEPMNDMKSTSSGTSLESLPSSSAEAEGNISHCAITTNSVLEEMGPYEPMNDESSSSSLLVRMQANAKDIEDSDTLEISGHEGLDEELQFSPQVDIPEDEDIHEQEEEEKILKHQQQTNCRCRKYIELRSGCKLFKLKISGIVFRTFLVYDECLASVSYRVNEVLFEFMESFERCKVEEMNDYMYDLFGAVQDTVPMCKWKLIPIRMSLTGCKSEDIDNYCKFCKKYEEKERVAIFKIDRHTKIFLVPPKLVDSTECLSNAGNQHSAYVVILTDSEDV</sequence>
<feature type="compositionally biased region" description="Low complexity" evidence="1">
    <location>
        <begin position="265"/>
        <end position="283"/>
    </location>
</feature>
<accession>A0A6U2P4P5</accession>
<gene>
    <name evidence="2" type="ORF">LDAN0321_LOCUS10400</name>
    <name evidence="3" type="ORF">LDAN0321_LOCUS10401</name>
</gene>